<dbReference type="Proteomes" id="UP000008922">
    <property type="component" value="Chromosome"/>
</dbReference>
<dbReference type="InterPro" id="IPR006282">
    <property type="entry name" value="Thi_PPkinase"/>
</dbReference>
<reference evidence="7 8" key="1">
    <citation type="submission" date="2010-12" db="EMBL/GenBank/DDBJ databases">
        <title>Whole genome sequence of Anaerolinea thermophila UNI-1.</title>
        <authorList>
            <person name="Narita-Yamada S."/>
            <person name="Kishi E."/>
            <person name="Watanabe Y."/>
            <person name="Takasaki K."/>
            <person name="Ankai A."/>
            <person name="Oguchi A."/>
            <person name="Fukui S."/>
            <person name="Takahashi M."/>
            <person name="Yashiro I."/>
            <person name="Hosoyama A."/>
            <person name="Sekiguchi Y."/>
            <person name="Hanada S."/>
            <person name="Fujita N."/>
        </authorList>
    </citation>
    <scope>NUCLEOTIDE SEQUENCE [LARGE SCALE GENOMIC DNA]</scope>
    <source>
        <strain evidence="8">DSM 14523 / JCM 11388 / NBRC 100420 / UNI-1</strain>
    </source>
</reference>
<dbReference type="InterPro" id="IPR007371">
    <property type="entry name" value="TPK_catalytic"/>
</dbReference>
<evidence type="ECO:0000313" key="7">
    <source>
        <dbReference type="EMBL" id="BAJ62703.1"/>
    </source>
</evidence>
<dbReference type="SMART" id="SM00983">
    <property type="entry name" value="TPK_B1_binding"/>
    <property type="match status" value="1"/>
</dbReference>
<dbReference type="GO" id="GO:0016301">
    <property type="term" value="F:kinase activity"/>
    <property type="evidence" value="ECO:0007669"/>
    <property type="project" value="UniProtKB-KW"/>
</dbReference>
<dbReference type="HOGENOM" id="CLU_044237_1_1_0"/>
<proteinExistence type="predicted"/>
<evidence type="ECO:0000256" key="1">
    <source>
        <dbReference type="ARBA" id="ARBA00022679"/>
    </source>
</evidence>
<dbReference type="KEGG" id="atm:ANT_06690"/>
<dbReference type="AlphaFoldDB" id="E8N1U8"/>
<dbReference type="STRING" id="926569.ANT_06690"/>
<sequence length="215" mass="23824">MTSQRALIFVSGASCNEEALRHFRQPEDFIIAADGGAQHCLRLGWRPHVVIGDFDSLSAEILNHLEREGVLLLRYPPEKDETDLELALQYAVQRGFEVIRILCGLGGRVDQTLANLFLLGLPMLSDRDVRLEDGEVEAFLIRSEAVLEGAPGETVSLIPLSGAAQGIWTEGLRYSLHGETLYPEHSRGVSNEMISARARVRLSHGMLLCIHFHSV</sequence>
<evidence type="ECO:0000259" key="6">
    <source>
        <dbReference type="SMART" id="SM00983"/>
    </source>
</evidence>
<dbReference type="GO" id="GO:0004788">
    <property type="term" value="F:thiamine diphosphokinase activity"/>
    <property type="evidence" value="ECO:0007669"/>
    <property type="project" value="UniProtKB-UniRule"/>
</dbReference>
<dbReference type="Pfam" id="PF04263">
    <property type="entry name" value="TPK_catalytic"/>
    <property type="match status" value="1"/>
</dbReference>
<evidence type="ECO:0000313" key="8">
    <source>
        <dbReference type="Proteomes" id="UP000008922"/>
    </source>
</evidence>
<keyword evidence="3" id="KW-0418">Kinase</keyword>
<dbReference type="InterPro" id="IPR036371">
    <property type="entry name" value="TPK_B1-bd_sf"/>
</dbReference>
<dbReference type="PANTHER" id="PTHR41299">
    <property type="entry name" value="THIAMINE PYROPHOSPHOKINASE"/>
    <property type="match status" value="1"/>
</dbReference>
<keyword evidence="2" id="KW-0547">Nucleotide-binding</keyword>
<keyword evidence="1 7" id="KW-0808">Transferase</keyword>
<dbReference type="SUPFAM" id="SSF63999">
    <property type="entry name" value="Thiamin pyrophosphokinase, catalytic domain"/>
    <property type="match status" value="1"/>
</dbReference>
<protein>
    <recommendedName>
        <fullName evidence="5">Thiamine diphosphokinase</fullName>
        <ecNumber evidence="5">2.7.6.2</ecNumber>
    </recommendedName>
</protein>
<keyword evidence="8" id="KW-1185">Reference proteome</keyword>
<evidence type="ECO:0000256" key="2">
    <source>
        <dbReference type="ARBA" id="ARBA00022741"/>
    </source>
</evidence>
<feature type="domain" description="Thiamin pyrophosphokinase thiamin-binding" evidence="6">
    <location>
        <begin position="149"/>
        <end position="208"/>
    </location>
</feature>
<name>E8N1U8_ANATU</name>
<dbReference type="InParanoid" id="E8N1U8"/>
<dbReference type="Gene3D" id="3.40.50.10240">
    <property type="entry name" value="Thiamin pyrophosphokinase, catalytic domain"/>
    <property type="match status" value="1"/>
</dbReference>
<evidence type="ECO:0000256" key="3">
    <source>
        <dbReference type="ARBA" id="ARBA00022777"/>
    </source>
</evidence>
<evidence type="ECO:0000256" key="5">
    <source>
        <dbReference type="NCBIfam" id="TIGR01378"/>
    </source>
</evidence>
<dbReference type="EMBL" id="AP012029">
    <property type="protein sequence ID" value="BAJ62703.1"/>
    <property type="molecule type" value="Genomic_DNA"/>
</dbReference>
<dbReference type="FunCoup" id="E8N1U8">
    <property type="interactions" value="51"/>
</dbReference>
<dbReference type="GO" id="GO:0005524">
    <property type="term" value="F:ATP binding"/>
    <property type="evidence" value="ECO:0007669"/>
    <property type="project" value="UniProtKB-KW"/>
</dbReference>
<dbReference type="NCBIfam" id="TIGR01378">
    <property type="entry name" value="thi_PPkinase"/>
    <property type="match status" value="1"/>
</dbReference>
<dbReference type="PANTHER" id="PTHR41299:SF1">
    <property type="entry name" value="THIAMINE PYROPHOSPHOKINASE"/>
    <property type="match status" value="1"/>
</dbReference>
<accession>E8N1U8</accession>
<keyword evidence="4" id="KW-0067">ATP-binding</keyword>
<dbReference type="InterPro" id="IPR007373">
    <property type="entry name" value="Thiamin_PyroPKinase_B1-bd"/>
</dbReference>
<dbReference type="InterPro" id="IPR053149">
    <property type="entry name" value="TPK"/>
</dbReference>
<dbReference type="eggNOG" id="COG1564">
    <property type="taxonomic scope" value="Bacteria"/>
</dbReference>
<dbReference type="GO" id="GO:0030975">
    <property type="term" value="F:thiamine binding"/>
    <property type="evidence" value="ECO:0007669"/>
    <property type="project" value="InterPro"/>
</dbReference>
<dbReference type="EC" id="2.7.6.2" evidence="5"/>
<dbReference type="SUPFAM" id="SSF63862">
    <property type="entry name" value="Thiamin pyrophosphokinase, substrate-binding domain"/>
    <property type="match status" value="1"/>
</dbReference>
<gene>
    <name evidence="7" type="primary">thiN</name>
    <name evidence="7" type="ordered locus">ANT_06690</name>
</gene>
<dbReference type="GO" id="GO:0009229">
    <property type="term" value="P:thiamine diphosphate biosynthetic process"/>
    <property type="evidence" value="ECO:0007669"/>
    <property type="project" value="InterPro"/>
</dbReference>
<dbReference type="RefSeq" id="WP_013559097.1">
    <property type="nucleotide sequence ID" value="NC_014960.1"/>
</dbReference>
<organism evidence="7 8">
    <name type="scientific">Anaerolinea thermophila (strain DSM 14523 / JCM 11388 / NBRC 100420 / UNI-1)</name>
    <dbReference type="NCBI Taxonomy" id="926569"/>
    <lineage>
        <taxon>Bacteria</taxon>
        <taxon>Bacillati</taxon>
        <taxon>Chloroflexota</taxon>
        <taxon>Anaerolineae</taxon>
        <taxon>Anaerolineales</taxon>
        <taxon>Anaerolineaceae</taxon>
        <taxon>Anaerolinea</taxon>
    </lineage>
</organism>
<dbReference type="Pfam" id="PF04265">
    <property type="entry name" value="TPK_B1_binding"/>
    <property type="match status" value="1"/>
</dbReference>
<evidence type="ECO:0000256" key="4">
    <source>
        <dbReference type="ARBA" id="ARBA00022840"/>
    </source>
</evidence>
<dbReference type="InterPro" id="IPR036759">
    <property type="entry name" value="TPK_catalytic_sf"/>
</dbReference>
<dbReference type="CDD" id="cd07995">
    <property type="entry name" value="TPK"/>
    <property type="match status" value="1"/>
</dbReference>
<dbReference type="GO" id="GO:0006772">
    <property type="term" value="P:thiamine metabolic process"/>
    <property type="evidence" value="ECO:0007669"/>
    <property type="project" value="UniProtKB-UniRule"/>
</dbReference>